<dbReference type="InParanoid" id="A0A6G9IAW2"/>
<dbReference type="SMART" id="SM00671">
    <property type="entry name" value="SEL1"/>
    <property type="match status" value="4"/>
</dbReference>
<sequence length="204" mass="23697">MKLSKLLLLLSAFFLTGFEVHIPVCNPYDAKLNLAQCEKHAEQGDARAMLYVGYLYDYQHNYTNAIYWYKRATELGNANAQFNLARMYSLDSYNLLDYDKAIKLYTPLAEKGELDAQYSLGSIMHTLGQDEPVRYLDALMWFHLSAKQGYPYSQFMMGYMFEYGDGVDIDYQEAKQWYKLAAEQGYEPAKESILRVEQKAQEIE</sequence>
<dbReference type="PROSITE" id="PS50005">
    <property type="entry name" value="TPR"/>
    <property type="match status" value="1"/>
</dbReference>
<protein>
    <submittedName>
        <fullName evidence="2">Sel1 repeat family protein</fullName>
    </submittedName>
</protein>
<accession>A0A6G9IAW2</accession>
<keyword evidence="3" id="KW-1185">Reference proteome</keyword>
<dbReference type="Pfam" id="PF08238">
    <property type="entry name" value="Sel1"/>
    <property type="match status" value="4"/>
</dbReference>
<dbReference type="InterPro" id="IPR011990">
    <property type="entry name" value="TPR-like_helical_dom_sf"/>
</dbReference>
<evidence type="ECO:0000313" key="3">
    <source>
        <dbReference type="Proteomes" id="UP000501168"/>
    </source>
</evidence>
<evidence type="ECO:0000313" key="2">
    <source>
        <dbReference type="EMBL" id="QIQ21366.1"/>
    </source>
</evidence>
<reference evidence="2 3" key="1">
    <citation type="submission" date="2020-03" db="EMBL/GenBank/DDBJ databases">
        <title>Complete genome sequence of Orbus sp. IPMB12 (BCRC 80908).</title>
        <authorList>
            <person name="Lo W.-S."/>
            <person name="Chang T.-H."/>
            <person name="Kuo C.-H."/>
        </authorList>
    </citation>
    <scope>NUCLEOTIDE SEQUENCE [LARGE SCALE GENOMIC DNA]</scope>
    <source>
        <strain evidence="2 3">IPMB12</strain>
    </source>
</reference>
<dbReference type="InterPro" id="IPR050767">
    <property type="entry name" value="Sel1_AlgK"/>
</dbReference>
<dbReference type="PANTHER" id="PTHR11102:SF160">
    <property type="entry name" value="ERAD-ASSOCIATED E3 UBIQUITIN-PROTEIN LIGASE COMPONENT HRD3"/>
    <property type="match status" value="1"/>
</dbReference>
<dbReference type="RefSeq" id="WP_166916107.1">
    <property type="nucleotide sequence ID" value="NZ_CP050253.1"/>
</dbReference>
<dbReference type="AlphaFoldDB" id="A0A6G9IAW2"/>
<dbReference type="InterPro" id="IPR019734">
    <property type="entry name" value="TPR_rpt"/>
</dbReference>
<dbReference type="KEGG" id="orb:IPMB12_06490"/>
<gene>
    <name evidence="2" type="ORF">IPMB12_06490</name>
</gene>
<dbReference type="Proteomes" id="UP000501168">
    <property type="component" value="Chromosome"/>
</dbReference>
<organism evidence="2 3">
    <name type="scientific">Zophobihabitans entericus</name>
    <dbReference type="NCBI Taxonomy" id="1635327"/>
    <lineage>
        <taxon>Bacteria</taxon>
        <taxon>Pseudomonadati</taxon>
        <taxon>Pseudomonadota</taxon>
        <taxon>Gammaproteobacteria</taxon>
        <taxon>Orbales</taxon>
        <taxon>Orbaceae</taxon>
        <taxon>Zophobihabitans</taxon>
    </lineage>
</organism>
<dbReference type="SUPFAM" id="SSF81901">
    <property type="entry name" value="HCP-like"/>
    <property type="match status" value="1"/>
</dbReference>
<name>A0A6G9IAW2_9GAMM</name>
<proteinExistence type="predicted"/>
<dbReference type="InterPro" id="IPR006597">
    <property type="entry name" value="Sel1-like"/>
</dbReference>
<keyword evidence="1" id="KW-0802">TPR repeat</keyword>
<dbReference type="Gene3D" id="1.25.40.10">
    <property type="entry name" value="Tetratricopeptide repeat domain"/>
    <property type="match status" value="1"/>
</dbReference>
<dbReference type="EMBL" id="CP050253">
    <property type="protein sequence ID" value="QIQ21366.1"/>
    <property type="molecule type" value="Genomic_DNA"/>
</dbReference>
<dbReference type="PANTHER" id="PTHR11102">
    <property type="entry name" value="SEL-1-LIKE PROTEIN"/>
    <property type="match status" value="1"/>
</dbReference>
<feature type="repeat" description="TPR" evidence="1">
    <location>
        <begin position="46"/>
        <end position="79"/>
    </location>
</feature>
<evidence type="ECO:0000256" key="1">
    <source>
        <dbReference type="PROSITE-ProRule" id="PRU00339"/>
    </source>
</evidence>